<sequence length="99" mass="11632">MASSSTHRFCLLIDEEALDNLLRFPLPTPFYATKHEDHIGSKVLDVEINAEDYDPPYAEGWLWAAPWELVNLWFDCRELSFEEFSVEDDHGRPIMFIDR</sequence>
<keyword evidence="2" id="KW-1185">Reference proteome</keyword>
<proteinExistence type="predicted"/>
<dbReference type="Proteomes" id="UP000192596">
    <property type="component" value="Unassembled WGS sequence"/>
</dbReference>
<dbReference type="InParanoid" id="A0A1V8SAZ4"/>
<dbReference type="EMBL" id="NAJO01000073">
    <property type="protein sequence ID" value="OQN96080.1"/>
    <property type="molecule type" value="Genomic_DNA"/>
</dbReference>
<reference evidence="2" key="1">
    <citation type="submission" date="2017-03" db="EMBL/GenBank/DDBJ databases">
        <title>Genomes of endolithic fungi from Antarctica.</title>
        <authorList>
            <person name="Coleine C."/>
            <person name="Masonjones S."/>
            <person name="Stajich J.E."/>
        </authorList>
    </citation>
    <scope>NUCLEOTIDE SEQUENCE [LARGE SCALE GENOMIC DNA]</scope>
    <source>
        <strain evidence="2">CCFEE 5527</strain>
    </source>
</reference>
<protein>
    <submittedName>
        <fullName evidence="1">Uncharacterized protein</fullName>
    </submittedName>
</protein>
<evidence type="ECO:0000313" key="1">
    <source>
        <dbReference type="EMBL" id="OQN96080.1"/>
    </source>
</evidence>
<dbReference type="AlphaFoldDB" id="A0A1V8SAZ4"/>
<accession>A0A1V8SAZ4</accession>
<name>A0A1V8SAZ4_9PEZI</name>
<evidence type="ECO:0000313" key="2">
    <source>
        <dbReference type="Proteomes" id="UP000192596"/>
    </source>
</evidence>
<comment type="caution">
    <text evidence="1">The sequence shown here is derived from an EMBL/GenBank/DDBJ whole genome shotgun (WGS) entry which is preliminary data.</text>
</comment>
<gene>
    <name evidence="1" type="ORF">B0A48_17880</name>
</gene>
<dbReference type="OrthoDB" id="6499973at2759"/>
<organism evidence="1 2">
    <name type="scientific">Cryoendolithus antarcticus</name>
    <dbReference type="NCBI Taxonomy" id="1507870"/>
    <lineage>
        <taxon>Eukaryota</taxon>
        <taxon>Fungi</taxon>
        <taxon>Dikarya</taxon>
        <taxon>Ascomycota</taxon>
        <taxon>Pezizomycotina</taxon>
        <taxon>Dothideomycetes</taxon>
        <taxon>Dothideomycetidae</taxon>
        <taxon>Cladosporiales</taxon>
        <taxon>Cladosporiaceae</taxon>
        <taxon>Cryoendolithus</taxon>
    </lineage>
</organism>